<dbReference type="GO" id="GO:0071007">
    <property type="term" value="C:U2-type catalytic step 2 spliceosome"/>
    <property type="evidence" value="ECO:0007669"/>
    <property type="project" value="TreeGrafter"/>
</dbReference>
<evidence type="ECO:0000256" key="4">
    <source>
        <dbReference type="ARBA" id="ARBA00023134"/>
    </source>
</evidence>
<dbReference type="PANTHER" id="PTHR42908">
    <property type="entry name" value="TRANSLATION ELONGATION FACTOR-RELATED"/>
    <property type="match status" value="1"/>
</dbReference>
<dbReference type="SUPFAM" id="SSF52540">
    <property type="entry name" value="P-loop containing nucleoside triphosphate hydrolases"/>
    <property type="match status" value="1"/>
</dbReference>
<accession>A0AA38LPF1</accession>
<dbReference type="InterPro" id="IPR005517">
    <property type="entry name" value="Transl_elong_EFG/EF2_IV"/>
</dbReference>
<dbReference type="InterPro" id="IPR014721">
    <property type="entry name" value="Ribsml_uS5_D2-typ_fold_subgr"/>
</dbReference>
<dbReference type="GO" id="GO:0005525">
    <property type="term" value="F:GTP binding"/>
    <property type="evidence" value="ECO:0007669"/>
    <property type="project" value="UniProtKB-KW"/>
</dbReference>
<dbReference type="Pfam" id="PF00009">
    <property type="entry name" value="GTP_EFTU"/>
    <property type="match status" value="1"/>
</dbReference>
<dbReference type="Proteomes" id="UP001164286">
    <property type="component" value="Unassembled WGS sequence"/>
</dbReference>
<keyword evidence="10" id="KW-0378">Hydrolase</keyword>
<feature type="compositionally biased region" description="Low complexity" evidence="8">
    <location>
        <begin position="40"/>
        <end position="54"/>
    </location>
</feature>
<dbReference type="GO" id="GO:0030623">
    <property type="term" value="F:U5 snRNA binding"/>
    <property type="evidence" value="ECO:0007669"/>
    <property type="project" value="TreeGrafter"/>
</dbReference>
<feature type="compositionally biased region" description="Acidic residues" evidence="8">
    <location>
        <begin position="55"/>
        <end position="68"/>
    </location>
</feature>
<dbReference type="InterPro" id="IPR005225">
    <property type="entry name" value="Small_GTP-bd"/>
</dbReference>
<gene>
    <name evidence="10" type="ORF">MKK02DRAFT_35648</name>
</gene>
<dbReference type="PANTHER" id="PTHR42908:SF6">
    <property type="entry name" value="116 KDA U5 SMALL NUCLEAR RIBONUCLEOPROTEIN COMPONENT"/>
    <property type="match status" value="1"/>
</dbReference>
<dbReference type="GO" id="GO:0000974">
    <property type="term" value="C:Prp19 complex"/>
    <property type="evidence" value="ECO:0007669"/>
    <property type="project" value="UniProtKB-ARBA"/>
</dbReference>
<feature type="compositionally biased region" description="Acidic residues" evidence="8">
    <location>
        <begin position="17"/>
        <end position="26"/>
    </location>
</feature>
<dbReference type="Pfam" id="PF00679">
    <property type="entry name" value="EFG_C"/>
    <property type="match status" value="1"/>
</dbReference>
<dbReference type="Pfam" id="PF16004">
    <property type="entry name" value="EFTUD2"/>
    <property type="match status" value="1"/>
</dbReference>
<dbReference type="GeneID" id="77728435"/>
<dbReference type="FunFam" id="3.30.70.240:FF:000004">
    <property type="entry name" value="116 kDa U5 small nuclear ribonucleoprotein"/>
    <property type="match status" value="1"/>
</dbReference>
<evidence type="ECO:0000256" key="7">
    <source>
        <dbReference type="ARBA" id="ARBA00055641"/>
    </source>
</evidence>
<dbReference type="NCBIfam" id="TIGR00231">
    <property type="entry name" value="small_GTP"/>
    <property type="match status" value="1"/>
</dbReference>
<dbReference type="InterPro" id="IPR031950">
    <property type="entry name" value="EFTUD2_N"/>
</dbReference>
<dbReference type="InterPro" id="IPR000640">
    <property type="entry name" value="EFG_V-like"/>
</dbReference>
<dbReference type="InterPro" id="IPR035647">
    <property type="entry name" value="EFG_III/V"/>
</dbReference>
<dbReference type="SUPFAM" id="SSF54980">
    <property type="entry name" value="EF-G C-terminal domain-like"/>
    <property type="match status" value="2"/>
</dbReference>
<evidence type="ECO:0000256" key="5">
    <source>
        <dbReference type="ARBA" id="ARBA00023187"/>
    </source>
</evidence>
<evidence type="ECO:0000256" key="2">
    <source>
        <dbReference type="ARBA" id="ARBA00022664"/>
    </source>
</evidence>
<dbReference type="InterPro" id="IPR044121">
    <property type="entry name" value="Snu114_GTP-bd"/>
</dbReference>
<dbReference type="Gene3D" id="3.30.70.240">
    <property type="match status" value="1"/>
</dbReference>
<keyword evidence="6" id="KW-0539">Nucleus</keyword>
<organism evidence="10 11">
    <name type="scientific">Dioszegia hungarica</name>
    <dbReference type="NCBI Taxonomy" id="4972"/>
    <lineage>
        <taxon>Eukaryota</taxon>
        <taxon>Fungi</taxon>
        <taxon>Dikarya</taxon>
        <taxon>Basidiomycota</taxon>
        <taxon>Agaricomycotina</taxon>
        <taxon>Tremellomycetes</taxon>
        <taxon>Tremellales</taxon>
        <taxon>Bulleribasidiaceae</taxon>
        <taxon>Dioszegia</taxon>
    </lineage>
</organism>
<dbReference type="Gene3D" id="2.40.30.10">
    <property type="entry name" value="Translation factors"/>
    <property type="match status" value="1"/>
</dbReference>
<dbReference type="GO" id="GO:0000398">
    <property type="term" value="P:mRNA splicing, via spliceosome"/>
    <property type="evidence" value="ECO:0007669"/>
    <property type="project" value="TreeGrafter"/>
</dbReference>
<dbReference type="SMART" id="SM00889">
    <property type="entry name" value="EFG_IV"/>
    <property type="match status" value="1"/>
</dbReference>
<dbReference type="SMART" id="SM00838">
    <property type="entry name" value="EFG_C"/>
    <property type="match status" value="1"/>
</dbReference>
<dbReference type="InterPro" id="IPR027417">
    <property type="entry name" value="P-loop_NTPase"/>
</dbReference>
<dbReference type="AlphaFoldDB" id="A0AA38LPF1"/>
<dbReference type="InterPro" id="IPR035655">
    <property type="entry name" value="U5-116kDa_C"/>
</dbReference>
<dbReference type="GO" id="GO:0046540">
    <property type="term" value="C:U4/U6 x U5 tri-snRNP complex"/>
    <property type="evidence" value="ECO:0007669"/>
    <property type="project" value="TreeGrafter"/>
</dbReference>
<dbReference type="CDD" id="cd04167">
    <property type="entry name" value="Snu114p"/>
    <property type="match status" value="1"/>
</dbReference>
<comment type="function">
    <text evidence="7">Component of the U5 snRNP complex required for pre-mRNA splicing. Binds GTP.</text>
</comment>
<keyword evidence="2" id="KW-0507">mRNA processing</keyword>
<dbReference type="FunFam" id="3.30.70.870:FF:000002">
    <property type="entry name" value="Translation elongation factor 2"/>
    <property type="match status" value="1"/>
</dbReference>
<dbReference type="RefSeq" id="XP_052941694.1">
    <property type="nucleotide sequence ID" value="XM_053089230.1"/>
</dbReference>
<dbReference type="GO" id="GO:0005682">
    <property type="term" value="C:U5 snRNP"/>
    <property type="evidence" value="ECO:0007669"/>
    <property type="project" value="UniProtKB-ARBA"/>
</dbReference>
<evidence type="ECO:0000256" key="1">
    <source>
        <dbReference type="ARBA" id="ARBA00004123"/>
    </source>
</evidence>
<name>A0AA38LPF1_9TREE</name>
<sequence length="998" mass="109980">MSMEDYDEFGNYIGADLESDEDDIDIGDSSAAGPSTIPSAPAAQANAGGYAPLEGLEEDEDDDMDGDDGMQMTLHGVDGTAGNQVVLHEDKRYYATAEEVYGADVEAMVQEEDAQMLTEPIVAPIKVRAFTVQEKDLPVTRFDRNFMIDLMNYPSMIRNVMFGGHIHHGKTSLVDMLVFETHQITFDADAPVRYTDTHVLSRSRGVSIKAGAMSLVLQSSKGKSSLVNIVDTPGHVNFADEVGSVARLVDGVIIVVDVVEGVMCGTEQLIKHCMREKLKMVLVVNKVDRLILELRLPPSEAFFKIKHTIEEVNSVIASVDADDSYRLSPERGNVAFASAQMGWCFTLRTFATMYADTFGSFDVDEFAARLWGNIYFDESRRKFTRKAADAEGKRSFVHFVLEPLYKLYTQVMSEDSEKLRETLAELRITLRASAYKMDTRPLLKVVLEAFFGPSTGLVDMITEFIPSPVDAAQTKIAGTYTGPLQGSVVDSMLKCSADGPTVVHVTKLFHTSDAQSFRAFGRVMSGTVEVGQRVKVLGEGYSLEDEEDMILATVEALMIDESRYTVDIQKAGAGNLILLSGVDASISKTATIVDSTLEDDLYIFAPIRHITQSVLKVAVEPIAPSELPKMLDGLRKVNKSYPLLTTKVEESGEHIILGTGELYMDCVLHDLRKLFSEIEIKVSDPVTKFCETVVETSALKCYAETPNKKNKITMISEPLETGLAQEIEKGKVTMRMSNKERGKWFEEKYGWDLLASRNVWAFGPEENGANVLLNDTLPSETDTKLLGSARESIKQGFQWGTREGPLCDEPIRGVKFRILDASLAQEPIYRGGGQIIPTARRVCYSSFLLATPRLLEPVFFVEVQAPADCVAAIYTVLARRRGHVTRDTPKPGSPLYTVKAFIPVLDANGFETDLRTATMGQAFCQMSFDHWAVVPGDPTDTSIQLRPLEPAQGQSLARDLVLKTRRRKGLSDSIAVSKYLEDETIIAISASGNADLLG</sequence>
<keyword evidence="3" id="KW-0547">Nucleotide-binding</keyword>
<protein>
    <submittedName>
        <fullName evidence="10">P-loop containing nucleoside triphosphate hydrolase protein</fullName>
    </submittedName>
</protein>
<dbReference type="Gene3D" id="3.40.50.300">
    <property type="entry name" value="P-loop containing nucleotide triphosphate hydrolases"/>
    <property type="match status" value="1"/>
</dbReference>
<dbReference type="InterPro" id="IPR004161">
    <property type="entry name" value="EFTu-like_2"/>
</dbReference>
<dbReference type="CDD" id="cd04098">
    <property type="entry name" value="eEF2_C_snRNP"/>
    <property type="match status" value="1"/>
</dbReference>
<dbReference type="PRINTS" id="PR00315">
    <property type="entry name" value="ELONGATNFCT"/>
</dbReference>
<dbReference type="Pfam" id="PF03144">
    <property type="entry name" value="GTP_EFTU_D2"/>
    <property type="match status" value="1"/>
</dbReference>
<evidence type="ECO:0000256" key="8">
    <source>
        <dbReference type="SAM" id="MobiDB-lite"/>
    </source>
</evidence>
<evidence type="ECO:0000256" key="3">
    <source>
        <dbReference type="ARBA" id="ARBA00022741"/>
    </source>
</evidence>
<dbReference type="Gene3D" id="3.30.230.10">
    <property type="match status" value="1"/>
</dbReference>
<dbReference type="GO" id="GO:0005829">
    <property type="term" value="C:cytosol"/>
    <property type="evidence" value="ECO:0007669"/>
    <property type="project" value="TreeGrafter"/>
</dbReference>
<dbReference type="InterPro" id="IPR009000">
    <property type="entry name" value="Transl_B-barrel_sf"/>
</dbReference>
<evidence type="ECO:0000256" key="6">
    <source>
        <dbReference type="ARBA" id="ARBA00023242"/>
    </source>
</evidence>
<dbReference type="InterPro" id="IPR000795">
    <property type="entry name" value="T_Tr_GTP-bd_dom"/>
</dbReference>
<evidence type="ECO:0000259" key="9">
    <source>
        <dbReference type="PROSITE" id="PS51722"/>
    </source>
</evidence>
<evidence type="ECO:0000313" key="11">
    <source>
        <dbReference type="Proteomes" id="UP001164286"/>
    </source>
</evidence>
<dbReference type="CDD" id="cd16264">
    <property type="entry name" value="snRNP_III"/>
    <property type="match status" value="1"/>
</dbReference>
<dbReference type="SUPFAM" id="SSF54211">
    <property type="entry name" value="Ribosomal protein S5 domain 2-like"/>
    <property type="match status" value="1"/>
</dbReference>
<keyword evidence="5" id="KW-0508">mRNA splicing</keyword>
<reference evidence="10" key="1">
    <citation type="journal article" date="2022" name="G3 (Bethesda)">
        <title>High quality genome of the basidiomycete yeast Dioszegia hungarica PDD-24b-2 isolated from cloud water.</title>
        <authorList>
            <person name="Jarrige D."/>
            <person name="Haridas S."/>
            <person name="Bleykasten-Grosshans C."/>
            <person name="Joly M."/>
            <person name="Nadalig T."/>
            <person name="Sancelme M."/>
            <person name="Vuilleumier S."/>
            <person name="Grigoriev I.V."/>
            <person name="Amato P."/>
            <person name="Bringel F."/>
        </authorList>
    </citation>
    <scope>NUCLEOTIDE SEQUENCE</scope>
    <source>
        <strain evidence="10">PDD-24b-2</strain>
    </source>
</reference>
<dbReference type="FunFam" id="3.40.50.300:FF:000646">
    <property type="entry name" value="U5 small nuclear ribonucleoprotein component"/>
    <property type="match status" value="1"/>
</dbReference>
<comment type="caution">
    <text evidence="10">The sequence shown here is derived from an EMBL/GenBank/DDBJ whole genome shotgun (WGS) entry which is preliminary data.</text>
</comment>
<dbReference type="CDD" id="cd04090">
    <property type="entry name" value="EF2_II_snRNP"/>
    <property type="match status" value="1"/>
</dbReference>
<dbReference type="SUPFAM" id="SSF50447">
    <property type="entry name" value="Translation proteins"/>
    <property type="match status" value="1"/>
</dbReference>
<dbReference type="InterPro" id="IPR020568">
    <property type="entry name" value="Ribosomal_Su5_D2-typ_SF"/>
</dbReference>
<keyword evidence="4" id="KW-0342">GTP-binding</keyword>
<comment type="subcellular location">
    <subcellularLocation>
        <location evidence="1">Nucleus</location>
    </subcellularLocation>
</comment>
<keyword evidence="11" id="KW-1185">Reference proteome</keyword>
<dbReference type="Gene3D" id="3.90.1430.10">
    <property type="entry name" value="Yeast translation eEF2 (G' domain)"/>
    <property type="match status" value="1"/>
</dbReference>
<dbReference type="CDD" id="cd01683">
    <property type="entry name" value="EF2_IV_snRNP"/>
    <property type="match status" value="1"/>
</dbReference>
<dbReference type="FunFam" id="3.90.1430.10:FF:000001">
    <property type="entry name" value="116 kDa U5 small nuclear ribonucleoprotein component"/>
    <property type="match status" value="1"/>
</dbReference>
<dbReference type="FunFam" id="3.30.230.10:FF:000009">
    <property type="entry name" value="116 kDa U5 small nuclear ribonucleoprotein component"/>
    <property type="match status" value="1"/>
</dbReference>
<dbReference type="FunFam" id="2.40.30.10:FF:000029">
    <property type="entry name" value="116 kDa U5 small nuclear ribonucleoprotein component"/>
    <property type="match status" value="1"/>
</dbReference>
<dbReference type="Gene3D" id="3.30.70.870">
    <property type="entry name" value="Elongation Factor G (Translational Gtpase), domain 3"/>
    <property type="match status" value="1"/>
</dbReference>
<proteinExistence type="predicted"/>
<dbReference type="PROSITE" id="PS51722">
    <property type="entry name" value="G_TR_2"/>
    <property type="match status" value="1"/>
</dbReference>
<feature type="region of interest" description="Disordered" evidence="8">
    <location>
        <begin position="1"/>
        <end position="70"/>
    </location>
</feature>
<dbReference type="GO" id="GO:0003924">
    <property type="term" value="F:GTPase activity"/>
    <property type="evidence" value="ECO:0007669"/>
    <property type="project" value="InterPro"/>
</dbReference>
<evidence type="ECO:0000313" key="10">
    <source>
        <dbReference type="EMBL" id="KAI9631917.1"/>
    </source>
</evidence>
<dbReference type="Pfam" id="PF03764">
    <property type="entry name" value="EFG_IV"/>
    <property type="match status" value="1"/>
</dbReference>
<dbReference type="EMBL" id="JAKWFO010000016">
    <property type="protein sequence ID" value="KAI9631917.1"/>
    <property type="molecule type" value="Genomic_DNA"/>
</dbReference>
<feature type="domain" description="Tr-type G" evidence="9">
    <location>
        <begin position="155"/>
        <end position="362"/>
    </location>
</feature>